<dbReference type="NCBIfam" id="TIGR01730">
    <property type="entry name" value="RND_mfp"/>
    <property type="match status" value="1"/>
</dbReference>
<reference evidence="4" key="1">
    <citation type="journal article" date="2020" name="mSystems">
        <title>Genome- and Community-Level Interaction Insights into Carbon Utilization and Element Cycling Functions of Hydrothermarchaeota in Hydrothermal Sediment.</title>
        <authorList>
            <person name="Zhou Z."/>
            <person name="Liu Y."/>
            <person name="Xu W."/>
            <person name="Pan J."/>
            <person name="Luo Z.H."/>
            <person name="Li M."/>
        </authorList>
    </citation>
    <scope>NUCLEOTIDE SEQUENCE [LARGE SCALE GENOMIC DNA]</scope>
    <source>
        <strain evidence="4">HyVt-535</strain>
    </source>
</reference>
<sequence>MDGARARLDELETRLVLAEKEAGRYRELGRKKQVSQDQVDAKVTESRALKDQLRATRADLEAARRELERARAERDAVRAQIEDLRLVSPVDGLVVERKVEPGSVVMAGTPVLVIVDPASLWVRTRIDQKGSGALTVGLPAEIRLREAPDRPLPGRVARLELVADSLTEERWVDVAFEAIPGGLAVGTLANVTIRLPEVKGALWIPAAAIQWRKGRTGVWLLDGGRATFRAVQVGVRTLDGKVQILEGLAEGEAVITYSRRALEEGMKLKEARS</sequence>
<evidence type="ECO:0000256" key="1">
    <source>
        <dbReference type="ARBA" id="ARBA00009477"/>
    </source>
</evidence>
<feature type="coiled-coil region" evidence="2">
    <location>
        <begin position="1"/>
        <end position="87"/>
    </location>
</feature>
<dbReference type="AlphaFoldDB" id="A0A7C5IYQ2"/>
<dbReference type="PANTHER" id="PTHR30469">
    <property type="entry name" value="MULTIDRUG RESISTANCE PROTEIN MDTA"/>
    <property type="match status" value="1"/>
</dbReference>
<evidence type="ECO:0000259" key="3">
    <source>
        <dbReference type="Pfam" id="PF25989"/>
    </source>
</evidence>
<keyword evidence="2" id="KW-0175">Coiled coil</keyword>
<dbReference type="SUPFAM" id="SSF111369">
    <property type="entry name" value="HlyD-like secretion proteins"/>
    <property type="match status" value="1"/>
</dbReference>
<dbReference type="EMBL" id="DROM01000160">
    <property type="protein sequence ID" value="HHH13097.1"/>
    <property type="molecule type" value="Genomic_DNA"/>
</dbReference>
<organism evidence="4">
    <name type="scientific">Thiolapillus brandeum</name>
    <dbReference type="NCBI Taxonomy" id="1076588"/>
    <lineage>
        <taxon>Bacteria</taxon>
        <taxon>Pseudomonadati</taxon>
        <taxon>Pseudomonadota</taxon>
        <taxon>Gammaproteobacteria</taxon>
        <taxon>Chromatiales</taxon>
        <taxon>Sedimenticolaceae</taxon>
        <taxon>Thiolapillus</taxon>
    </lineage>
</organism>
<evidence type="ECO:0000256" key="2">
    <source>
        <dbReference type="SAM" id="Coils"/>
    </source>
</evidence>
<dbReference type="GO" id="GO:0015562">
    <property type="term" value="F:efflux transmembrane transporter activity"/>
    <property type="evidence" value="ECO:0007669"/>
    <property type="project" value="TreeGrafter"/>
</dbReference>
<dbReference type="PANTHER" id="PTHR30469:SF15">
    <property type="entry name" value="HLYD FAMILY OF SECRETION PROTEINS"/>
    <property type="match status" value="1"/>
</dbReference>
<dbReference type="GO" id="GO:1990281">
    <property type="term" value="C:efflux pump complex"/>
    <property type="evidence" value="ECO:0007669"/>
    <property type="project" value="TreeGrafter"/>
</dbReference>
<proteinExistence type="inferred from homology"/>
<dbReference type="Gene3D" id="2.40.30.170">
    <property type="match status" value="1"/>
</dbReference>
<dbReference type="InterPro" id="IPR058637">
    <property type="entry name" value="YknX-like_C"/>
</dbReference>
<dbReference type="Proteomes" id="UP000886100">
    <property type="component" value="Unassembled WGS sequence"/>
</dbReference>
<name>A0A7C5IYQ2_9GAMM</name>
<accession>A0A7C5IYQ2</accession>
<comment type="caution">
    <text evidence="4">The sequence shown here is derived from an EMBL/GenBank/DDBJ whole genome shotgun (WGS) entry which is preliminary data.</text>
</comment>
<evidence type="ECO:0000313" key="4">
    <source>
        <dbReference type="EMBL" id="HHH13097.1"/>
    </source>
</evidence>
<feature type="domain" description="YknX-like C-terminal permuted SH3-like" evidence="3">
    <location>
        <begin position="202"/>
        <end position="269"/>
    </location>
</feature>
<protein>
    <submittedName>
        <fullName evidence="4">Efflux RND transporter periplasmic adaptor subunit</fullName>
    </submittedName>
</protein>
<dbReference type="Pfam" id="PF25989">
    <property type="entry name" value="YknX_C"/>
    <property type="match status" value="1"/>
</dbReference>
<dbReference type="Gene3D" id="1.10.287.470">
    <property type="entry name" value="Helix hairpin bin"/>
    <property type="match status" value="1"/>
</dbReference>
<comment type="similarity">
    <text evidence="1">Belongs to the membrane fusion protein (MFP) (TC 8.A.1) family.</text>
</comment>
<gene>
    <name evidence="4" type="ORF">ENJ98_02575</name>
</gene>
<dbReference type="InterPro" id="IPR006143">
    <property type="entry name" value="RND_pump_MFP"/>
</dbReference>
<dbReference type="Gene3D" id="2.40.420.20">
    <property type="match status" value="1"/>
</dbReference>